<keyword evidence="4" id="KW-1185">Reference proteome</keyword>
<evidence type="ECO:0000313" key="3">
    <source>
        <dbReference type="EMBL" id="PYH81175.1"/>
    </source>
</evidence>
<keyword evidence="2" id="KW-1133">Transmembrane helix</keyword>
<feature type="transmembrane region" description="Helical" evidence="2">
    <location>
        <begin position="6"/>
        <end position="30"/>
    </location>
</feature>
<accession>A0A319C745</accession>
<dbReference type="EMBL" id="KZ821704">
    <property type="protein sequence ID" value="PYH81175.1"/>
    <property type="molecule type" value="Genomic_DNA"/>
</dbReference>
<dbReference type="Proteomes" id="UP000248340">
    <property type="component" value="Unassembled WGS sequence"/>
</dbReference>
<proteinExistence type="predicted"/>
<organism evidence="3 4">
    <name type="scientific">Aspergillus uvarum CBS 121591</name>
    <dbReference type="NCBI Taxonomy" id="1448315"/>
    <lineage>
        <taxon>Eukaryota</taxon>
        <taxon>Fungi</taxon>
        <taxon>Dikarya</taxon>
        <taxon>Ascomycota</taxon>
        <taxon>Pezizomycotina</taxon>
        <taxon>Eurotiomycetes</taxon>
        <taxon>Eurotiomycetidae</taxon>
        <taxon>Eurotiales</taxon>
        <taxon>Aspergillaceae</taxon>
        <taxon>Aspergillus</taxon>
        <taxon>Aspergillus subgen. Circumdati</taxon>
    </lineage>
</organism>
<name>A0A319C745_9EURO</name>
<keyword evidence="2" id="KW-0472">Membrane</keyword>
<dbReference type="AlphaFoldDB" id="A0A319C745"/>
<dbReference type="RefSeq" id="XP_025491375.1">
    <property type="nucleotide sequence ID" value="XM_025636999.1"/>
</dbReference>
<evidence type="ECO:0000313" key="4">
    <source>
        <dbReference type="Proteomes" id="UP000248340"/>
    </source>
</evidence>
<keyword evidence="2" id="KW-0812">Transmembrane</keyword>
<evidence type="ECO:0000256" key="2">
    <source>
        <dbReference type="SAM" id="Phobius"/>
    </source>
</evidence>
<dbReference type="GeneID" id="37139740"/>
<sequence length="206" mass="23504">MANSNFLGIVLRFALLYLWFIPAFRVFLLVHTSTDRFLHLSIYLDALQSNHVFDRPPSGNISSSPTESTRAGCGTAWYISKTKDMRSLNSRVSPFRDKLNQESLNPFGRQRNIELLEECVRRLRLQGYDVDLEMAKRQFWCMASGTRSSNMTKPSSRGFTKPAAPLSHHLATDPDSVRRHARLDQPQAWFWACTSLARARPQTPTG</sequence>
<feature type="region of interest" description="Disordered" evidence="1">
    <location>
        <begin position="146"/>
        <end position="165"/>
    </location>
</feature>
<gene>
    <name evidence="3" type="ORF">BO82DRAFT_365347</name>
</gene>
<evidence type="ECO:0000256" key="1">
    <source>
        <dbReference type="SAM" id="MobiDB-lite"/>
    </source>
</evidence>
<reference evidence="3 4" key="1">
    <citation type="submission" date="2016-12" db="EMBL/GenBank/DDBJ databases">
        <title>The genomes of Aspergillus section Nigri reveals drivers in fungal speciation.</title>
        <authorList>
            <consortium name="DOE Joint Genome Institute"/>
            <person name="Vesth T.C."/>
            <person name="Nybo J."/>
            <person name="Theobald S."/>
            <person name="Brandl J."/>
            <person name="Frisvad J.C."/>
            <person name="Nielsen K.F."/>
            <person name="Lyhne E.K."/>
            <person name="Kogle M.E."/>
            <person name="Kuo A."/>
            <person name="Riley R."/>
            <person name="Clum A."/>
            <person name="Nolan M."/>
            <person name="Lipzen A."/>
            <person name="Salamov A."/>
            <person name="Henrissat B."/>
            <person name="Wiebenga A."/>
            <person name="De Vries R.P."/>
            <person name="Grigoriev I.V."/>
            <person name="Mortensen U.H."/>
            <person name="Andersen M.R."/>
            <person name="Baker S.E."/>
        </authorList>
    </citation>
    <scope>NUCLEOTIDE SEQUENCE [LARGE SCALE GENOMIC DNA]</scope>
    <source>
        <strain evidence="3 4">CBS 121591</strain>
    </source>
</reference>
<feature type="compositionally biased region" description="Polar residues" evidence="1">
    <location>
        <begin position="146"/>
        <end position="158"/>
    </location>
</feature>
<protein>
    <submittedName>
        <fullName evidence="3">Uncharacterized protein</fullName>
    </submittedName>
</protein>
<dbReference type="VEuPathDB" id="FungiDB:BO82DRAFT_365347"/>
<dbReference type="OrthoDB" id="4471330at2759"/>